<keyword evidence="16" id="KW-0804">Transcription</keyword>
<dbReference type="RefSeq" id="XP_016659225.1">
    <property type="nucleotide sequence ID" value="XM_016803736.1"/>
</dbReference>
<dbReference type="PROSITE" id="PS51215">
    <property type="entry name" value="AWS"/>
    <property type="match status" value="1"/>
</dbReference>
<evidence type="ECO:0000256" key="12">
    <source>
        <dbReference type="ARBA" id="ARBA00022853"/>
    </source>
</evidence>
<reference evidence="25" key="2">
    <citation type="submission" date="2022-06" db="UniProtKB">
        <authorList>
            <consortium name="EnsemblMetazoa"/>
        </authorList>
    </citation>
    <scope>IDENTIFICATION</scope>
</reference>
<dbReference type="GeneID" id="100165448"/>
<keyword evidence="15" id="KW-0010">Activator</keyword>
<dbReference type="InterPro" id="IPR019786">
    <property type="entry name" value="Zinc_finger_PHD-type_CS"/>
</dbReference>
<keyword evidence="10" id="KW-0863">Zinc-finger</keyword>
<keyword evidence="9" id="KW-0677">Repeat</keyword>
<keyword evidence="17" id="KW-0539">Nucleus</keyword>
<dbReference type="GO" id="GO:0042800">
    <property type="term" value="F:histone H3K4 methyltransferase activity"/>
    <property type="evidence" value="ECO:0007669"/>
    <property type="project" value="TreeGrafter"/>
</dbReference>
<dbReference type="InterPro" id="IPR006560">
    <property type="entry name" value="AWS_dom"/>
</dbReference>
<feature type="compositionally biased region" description="Low complexity" evidence="19">
    <location>
        <begin position="142"/>
        <end position="157"/>
    </location>
</feature>
<dbReference type="Gene3D" id="1.20.920.10">
    <property type="entry name" value="Bromodomain-like"/>
    <property type="match status" value="1"/>
</dbReference>
<proteinExistence type="predicted"/>
<keyword evidence="7" id="KW-0949">S-adenosyl-L-methionine</keyword>
<sequence>MILINNTTTMNSSGQSNESVSKVCGDLLSSSAWSAVIHQPAHDSDLEDLPSTVDMDAIKDPIQTSHNTITNQVVDSSESESESETESEKEKYCTKKFGYSSVDDDNIDDSSDTSFSSYLPWSKRKGLDKQKRTKDSVESHSHSSSSSSDESSSSSKSARSVKQPIYDGTSSDGSKKKEFWPEEPKKTFSSSSELDKLENLEPEHLQVINQEDLAEILSDVQNQSFSTGFDDVRPKNLSDSSDSSDIEIKDCVVNDAIIRLNNSSEDENKKPAYSSKLLKDFVEKTESVIQKPNYKTNSHSSENKTVISKQKENIIKRGRGRPKGAIATKSDKGITNTQNVLPKLSANFKRGPGRPKKMPPLLEPNSPTTKSLDYDPPKEIKVHKRKKKNKKKKKKRKKTLNPKFIAEMENLVALFIQCLNISKISESIRGKSSSLKSKQRDRSGKKRKIDKTSYSDNDIDKKRKKGSPDTSRDSETTNDQRLPLKKRHYHITSSTGAGVTYVEDVSRDENSGSESDKQIKTVKIKSEVKKKSGLRSNSAIPEVKAKDSEKRDEPKPRKPPAGVFVPTVEMPSLQLKKKVDETNVKKVKIIKPEKESPIGKLKKRKKCINRTGFPVKKKKKKRTGLMVSDDISIKHKSIEPRPKNELIEITPERRSIRAVVLNKLKDKKKDEKEDSDTSSVSLPKKIKTDPIIEVKPQKKKPDKKHSIQSWNYRKLKTNVYYDFKPICTYEAQSCNCVVPTEGKGCTDDCINRMIFAECSPELCPCKEKCSNQRLQTQQWAPGLVKFMTEEKGWGIKTTEEVKSGELLLEYVGEVVSEQTFKDRMTSIYKNDVHHYCLKLDGGSVIDGHRMGGEARFVNHSCEPNCEMQKWSVNGLFRMALFALRKIQHDEELCYDYNFSLFNPDEGQLCKCKSLKCRGVIGGKTQRITIRSPSVSNHLPTNRNRSRKAAPNTNTSPKKSLSIVSIQQKLVSNAPIVISKEDKELISLHKICLYRNLMKIEKIRKKRRGKDNKPKQTEVFRAQMNALTNSCSVRTRRLATAQNDPEMEKKAKLATIFKQLFDIICNAKEETGEILATPFITLPSKRRVPNYYQKISEPIDLTTIANNIEVGVYDTVIAFDSDILKLLTNNMKYYGRTSDLGVISTRLRKIYNLAKIEFVPKIESILEKPIPEAFIAEKNNPGGDQDDVVRCICGLHEEEGLMIQCERCLVWQHCDCIKADPGKVEYYLCERCDRREVDYEIQLPTPPSYAEPSEIHYLTLMREDLQIRVNDTVYVLRDITNPESGKSHSYKTIKNFKYSDCDIFRVERLWKNETGERFSFGHHYLRPHETYHEPTRKFYPNEVVRVPIYEKISLDLIMGRCWVLDPSTYSKGYPIGSEHKHLYICEYRVDKCARMFAKMNKSKNPPICTKSYAFEKYDKKLKLARTFAPHGLMVKVSNSSTTPRPRHIETIQTSKKLSKAQFSIKKQRLDTLLTKLLSNLPGDEKVDITYLLEPGRRHRKKPSFLEL</sequence>
<evidence type="ECO:0000259" key="20">
    <source>
        <dbReference type="PROSITE" id="PS50014"/>
    </source>
</evidence>
<dbReference type="PROSITE" id="PS01359">
    <property type="entry name" value="ZF_PHD_1"/>
    <property type="match status" value="1"/>
</dbReference>
<feature type="region of interest" description="Disordered" evidence="19">
    <location>
        <begin position="63"/>
        <end position="196"/>
    </location>
</feature>
<feature type="compositionally biased region" description="Basic and acidic residues" evidence="19">
    <location>
        <begin position="504"/>
        <end position="530"/>
    </location>
</feature>
<comment type="subcellular location">
    <subcellularLocation>
        <location evidence="2">Chromosome</location>
    </subcellularLocation>
    <subcellularLocation>
        <location evidence="1">Nucleus</location>
    </subcellularLocation>
</comment>
<evidence type="ECO:0000256" key="17">
    <source>
        <dbReference type="ARBA" id="ARBA00023242"/>
    </source>
</evidence>
<evidence type="ECO:0000256" key="5">
    <source>
        <dbReference type="ARBA" id="ARBA00022603"/>
    </source>
</evidence>
<evidence type="ECO:0000256" key="13">
    <source>
        <dbReference type="ARBA" id="ARBA00023015"/>
    </source>
</evidence>
<feature type="compositionally biased region" description="Polar residues" evidence="19">
    <location>
        <begin position="930"/>
        <end position="942"/>
    </location>
</feature>
<dbReference type="EnsemblMetazoa" id="XM_029488468.1">
    <property type="protein sequence ID" value="XP_029344328.1"/>
    <property type="gene ID" value="LOC100165448"/>
</dbReference>
<dbReference type="InterPro" id="IPR001487">
    <property type="entry name" value="Bromodomain"/>
</dbReference>
<feature type="domain" description="Post-SET" evidence="22">
    <location>
        <begin position="905"/>
        <end position="921"/>
    </location>
</feature>
<evidence type="ECO:0000256" key="9">
    <source>
        <dbReference type="ARBA" id="ARBA00022737"/>
    </source>
</evidence>
<keyword evidence="3" id="KW-0158">Chromosome</keyword>
<dbReference type="GO" id="GO:0003682">
    <property type="term" value="F:chromatin binding"/>
    <property type="evidence" value="ECO:0007669"/>
    <property type="project" value="InterPro"/>
</dbReference>
<evidence type="ECO:0000256" key="10">
    <source>
        <dbReference type="ARBA" id="ARBA00022771"/>
    </source>
</evidence>
<feature type="region of interest" description="Disordered" evidence="19">
    <location>
        <begin position="930"/>
        <end position="959"/>
    </location>
</feature>
<dbReference type="CTD" id="40133"/>
<dbReference type="InterPro" id="IPR001214">
    <property type="entry name" value="SET_dom"/>
</dbReference>
<dbReference type="InterPro" id="IPR043151">
    <property type="entry name" value="BAH_sf"/>
</dbReference>
<dbReference type="GO" id="GO:0005654">
    <property type="term" value="C:nucleoplasm"/>
    <property type="evidence" value="ECO:0007669"/>
    <property type="project" value="TreeGrafter"/>
</dbReference>
<keyword evidence="8" id="KW-0479">Metal-binding</keyword>
<feature type="domain" description="Bromo" evidence="20">
    <location>
        <begin position="1070"/>
        <end position="1140"/>
    </location>
</feature>
<evidence type="ECO:0000256" key="3">
    <source>
        <dbReference type="ARBA" id="ARBA00022454"/>
    </source>
</evidence>
<evidence type="ECO:0000256" key="1">
    <source>
        <dbReference type="ARBA" id="ARBA00004123"/>
    </source>
</evidence>
<dbReference type="Pfam" id="PF20826">
    <property type="entry name" value="PHD_5"/>
    <property type="match status" value="1"/>
</dbReference>
<dbReference type="InterPro" id="IPR013083">
    <property type="entry name" value="Znf_RING/FYVE/PHD"/>
</dbReference>
<dbReference type="GO" id="GO:0008270">
    <property type="term" value="F:zinc ion binding"/>
    <property type="evidence" value="ECO:0007669"/>
    <property type="project" value="UniProtKB-KW"/>
</dbReference>
<dbReference type="PANTHER" id="PTHR46147">
    <property type="entry name" value="HISTONE-LYSINE N-METHYLTRANSFERASE ASH1"/>
    <property type="match status" value="1"/>
</dbReference>
<evidence type="ECO:0000259" key="23">
    <source>
        <dbReference type="PROSITE" id="PS51038"/>
    </source>
</evidence>
<feature type="compositionally biased region" description="Basic and acidic residues" evidence="19">
    <location>
        <begin position="450"/>
        <end position="475"/>
    </location>
</feature>
<dbReference type="CDD" id="cd04717">
    <property type="entry name" value="BAH_polybromo"/>
    <property type="match status" value="1"/>
</dbReference>
<dbReference type="OrthoDB" id="79252at2759"/>
<dbReference type="RefSeq" id="XP_008182238.1">
    <property type="nucleotide sequence ID" value="XM_008184016.2"/>
</dbReference>
<dbReference type="Proteomes" id="UP000007819">
    <property type="component" value="Chromosome A1"/>
</dbReference>
<dbReference type="KEGG" id="api:100165448"/>
<feature type="compositionally biased region" description="Basic and acidic residues" evidence="19">
    <location>
        <begin position="125"/>
        <end position="141"/>
    </location>
</feature>
<name>A0A8R2JQ55_ACYPI</name>
<dbReference type="Pfam" id="PF17907">
    <property type="entry name" value="AWS"/>
    <property type="match status" value="1"/>
</dbReference>
<evidence type="ECO:0000256" key="15">
    <source>
        <dbReference type="ARBA" id="ARBA00023159"/>
    </source>
</evidence>
<dbReference type="CDD" id="cd19174">
    <property type="entry name" value="SET_ASH1L"/>
    <property type="match status" value="1"/>
</dbReference>
<dbReference type="SMART" id="SM00570">
    <property type="entry name" value="AWS"/>
    <property type="match status" value="1"/>
</dbReference>
<evidence type="ECO:0000313" key="25">
    <source>
        <dbReference type="EnsemblMetazoa" id="XP_029344328.1"/>
    </source>
</evidence>
<dbReference type="SMART" id="SM00297">
    <property type="entry name" value="BROMO"/>
    <property type="match status" value="1"/>
</dbReference>
<evidence type="ECO:0000256" key="14">
    <source>
        <dbReference type="ARBA" id="ARBA00023117"/>
    </source>
</evidence>
<accession>A0A8R2JQ55</accession>
<feature type="compositionally biased region" description="Acidic residues" evidence="19">
    <location>
        <begin position="102"/>
        <end position="111"/>
    </location>
</feature>
<dbReference type="Pfam" id="PF00439">
    <property type="entry name" value="Bromodomain"/>
    <property type="match status" value="1"/>
</dbReference>
<feature type="region of interest" description="Disordered" evidence="19">
    <location>
        <begin position="322"/>
        <end position="403"/>
    </location>
</feature>
<keyword evidence="5" id="KW-0489">Methyltransferase</keyword>
<dbReference type="InterPro" id="IPR017956">
    <property type="entry name" value="AT_hook_DNA-bd_motif"/>
</dbReference>
<feature type="domain" description="AWS" evidence="24">
    <location>
        <begin position="729"/>
        <end position="778"/>
    </location>
</feature>
<dbReference type="SUPFAM" id="SSF82199">
    <property type="entry name" value="SET domain"/>
    <property type="match status" value="1"/>
</dbReference>
<dbReference type="InterPro" id="IPR036427">
    <property type="entry name" value="Bromodomain-like_sf"/>
</dbReference>
<dbReference type="GO" id="GO:0005694">
    <property type="term" value="C:chromosome"/>
    <property type="evidence" value="ECO:0007669"/>
    <property type="project" value="UniProtKB-SubCell"/>
</dbReference>
<reference evidence="26" key="1">
    <citation type="submission" date="2010-06" db="EMBL/GenBank/DDBJ databases">
        <authorList>
            <person name="Jiang H."/>
            <person name="Abraham K."/>
            <person name="Ali S."/>
            <person name="Alsbrooks S.L."/>
            <person name="Anim B.N."/>
            <person name="Anosike U.S."/>
            <person name="Attaway T."/>
            <person name="Bandaranaike D.P."/>
            <person name="Battles P.K."/>
            <person name="Bell S.N."/>
            <person name="Bell A.V."/>
            <person name="Beltran B."/>
            <person name="Bickham C."/>
            <person name="Bustamante Y."/>
            <person name="Caleb T."/>
            <person name="Canada A."/>
            <person name="Cardenas V."/>
            <person name="Carter K."/>
            <person name="Chacko J."/>
            <person name="Chandrabose M.N."/>
            <person name="Chavez D."/>
            <person name="Chavez A."/>
            <person name="Chen L."/>
            <person name="Chu H.-S."/>
            <person name="Claassen K.J."/>
            <person name="Cockrell R."/>
            <person name="Collins M."/>
            <person name="Cooper J.A."/>
            <person name="Cree A."/>
            <person name="Curry S.M."/>
            <person name="Da Y."/>
            <person name="Dao M.D."/>
            <person name="Das B."/>
            <person name="Davila M.-L."/>
            <person name="Davy-Carroll L."/>
            <person name="Denson S."/>
            <person name="Dinh H."/>
            <person name="Ebong V.E."/>
            <person name="Edwards J.R."/>
            <person name="Egan A."/>
            <person name="El-Daye J."/>
            <person name="Escobedo L."/>
            <person name="Fernandez S."/>
            <person name="Fernando P.R."/>
            <person name="Flagg N."/>
            <person name="Forbes L.D."/>
            <person name="Fowler R.G."/>
            <person name="Fu Q."/>
            <person name="Gabisi R.A."/>
            <person name="Ganer J."/>
            <person name="Garbino Pronczuk A."/>
            <person name="Garcia R.M."/>
            <person name="Garner T."/>
            <person name="Garrett T.E."/>
            <person name="Gonzalez D.A."/>
            <person name="Hamid H."/>
            <person name="Hawkins E.S."/>
            <person name="Hirani K."/>
            <person name="Hogues M.E."/>
            <person name="Hollins B."/>
            <person name="Hsiao C.-H."/>
            <person name="Jabil R."/>
            <person name="James M.L."/>
            <person name="Jhangiani S.N."/>
            <person name="Johnson B."/>
            <person name="Johnson Q."/>
            <person name="Joshi V."/>
            <person name="Kalu J.B."/>
            <person name="Kam C."/>
            <person name="Kashfia A."/>
            <person name="Keebler J."/>
            <person name="Kisamo H."/>
            <person name="Kovar C.L."/>
            <person name="Lago L.A."/>
            <person name="Lai C.-Y."/>
            <person name="Laidlaw J."/>
            <person name="Lara F."/>
            <person name="Le T.-K."/>
            <person name="Lee S.L."/>
            <person name="Legall F.H."/>
            <person name="Lemon S.J."/>
            <person name="Lewis L.R."/>
            <person name="Li B."/>
            <person name="Liu Y."/>
            <person name="Liu Y.-S."/>
            <person name="Lopez J."/>
            <person name="Lozado R.J."/>
            <person name="Lu J."/>
            <person name="Madu R.C."/>
            <person name="Maheshwari M."/>
            <person name="Maheshwari R."/>
            <person name="Malloy K."/>
            <person name="Martinez E."/>
            <person name="Mathew T."/>
            <person name="Mercado I.C."/>
            <person name="Mercado C."/>
            <person name="Meyer B."/>
            <person name="Montgomery K."/>
            <person name="Morgan M.B."/>
            <person name="Munidasa M."/>
            <person name="Nazareth L.V."/>
            <person name="Nelson J."/>
            <person name="Ng B.M."/>
            <person name="Nguyen N.B."/>
            <person name="Nguyen P.Q."/>
            <person name="Nguyen T."/>
            <person name="Obregon M."/>
            <person name="Okwuonu G.O."/>
            <person name="Onwere C.G."/>
            <person name="Orozco G."/>
            <person name="Parra A."/>
            <person name="Patel S."/>
            <person name="Patil S."/>
            <person name="Perez A."/>
            <person name="Perez Y."/>
            <person name="Pham C."/>
            <person name="Primus E.L."/>
            <person name="Pu L.-L."/>
            <person name="Puazo M."/>
            <person name="Qin X."/>
            <person name="Quiroz J.B."/>
            <person name="Reese J."/>
            <person name="Richards S."/>
            <person name="Rives C.M."/>
            <person name="Robberts R."/>
            <person name="Ruiz S.J."/>
            <person name="Ruiz M.J."/>
            <person name="Santibanez J."/>
            <person name="Schneider B.W."/>
            <person name="Sisson I."/>
            <person name="Smith M."/>
            <person name="Sodergren E."/>
            <person name="Song X.-Z."/>
            <person name="Song B.B."/>
            <person name="Summersgill H."/>
            <person name="Thelus R."/>
            <person name="Thornton R.D."/>
            <person name="Trejos Z.Y."/>
            <person name="Usmani K."/>
            <person name="Vattathil S."/>
            <person name="Villasana D."/>
            <person name="Walker D.L."/>
            <person name="Wang S."/>
            <person name="Wang K."/>
            <person name="White C.S."/>
            <person name="Williams A.C."/>
            <person name="Williamson J."/>
            <person name="Wilson K."/>
            <person name="Woghiren I.O."/>
            <person name="Woodworth J.R."/>
            <person name="Worley K.C."/>
            <person name="Wright R.A."/>
            <person name="Wu W."/>
            <person name="Young L."/>
            <person name="Zhang L."/>
            <person name="Zhang J."/>
            <person name="Zhu Y."/>
            <person name="Muzny D.M."/>
            <person name="Weinstock G."/>
            <person name="Gibbs R.A."/>
        </authorList>
    </citation>
    <scope>NUCLEOTIDE SEQUENCE [LARGE SCALE GENOMIC DNA]</scope>
    <source>
        <strain evidence="26">LSR1</strain>
    </source>
</reference>
<dbReference type="Gene3D" id="3.30.40.10">
    <property type="entry name" value="Zinc/RING finger domain, C3HC4 (zinc finger)"/>
    <property type="match status" value="1"/>
</dbReference>
<evidence type="ECO:0000256" key="11">
    <source>
        <dbReference type="ARBA" id="ARBA00022833"/>
    </source>
</evidence>
<evidence type="ECO:0000256" key="6">
    <source>
        <dbReference type="ARBA" id="ARBA00022679"/>
    </source>
</evidence>
<dbReference type="Pfam" id="PF01426">
    <property type="entry name" value="BAH"/>
    <property type="match status" value="1"/>
</dbReference>
<evidence type="ECO:0000259" key="22">
    <source>
        <dbReference type="PROSITE" id="PS50868"/>
    </source>
</evidence>
<keyword evidence="11" id="KW-0862">Zinc</keyword>
<dbReference type="PROSITE" id="PS50868">
    <property type="entry name" value="POST_SET"/>
    <property type="match status" value="1"/>
</dbReference>
<keyword evidence="4" id="KW-0597">Phosphoprotein</keyword>
<dbReference type="SMART" id="SM00439">
    <property type="entry name" value="BAH"/>
    <property type="match status" value="1"/>
</dbReference>
<dbReference type="InterPro" id="IPR001025">
    <property type="entry name" value="BAH_dom"/>
</dbReference>
<feature type="compositionally biased region" description="Basic residues" evidence="19">
    <location>
        <begin position="437"/>
        <end position="449"/>
    </location>
</feature>
<dbReference type="FunFam" id="2.170.270.10:FF:000011">
    <property type="entry name" value="Histone-lysine N-methyltransferase"/>
    <property type="match status" value="1"/>
</dbReference>
<evidence type="ECO:0008006" key="27">
    <source>
        <dbReference type="Google" id="ProtNLM"/>
    </source>
</evidence>
<feature type="domain" description="BAH" evidence="23">
    <location>
        <begin position="1264"/>
        <end position="1399"/>
    </location>
</feature>
<dbReference type="PANTHER" id="PTHR46147:SF3">
    <property type="entry name" value="HISTONE-LYSINE N-METHYLTRANSFERASE ASH1"/>
    <property type="match status" value="1"/>
</dbReference>
<feature type="compositionally biased region" description="Polar residues" evidence="19">
    <location>
        <begin position="427"/>
        <end position="436"/>
    </location>
</feature>
<keyword evidence="26" id="KW-1185">Reference proteome</keyword>
<dbReference type="SMART" id="SM00249">
    <property type="entry name" value="PHD"/>
    <property type="match status" value="1"/>
</dbReference>
<evidence type="ECO:0000256" key="4">
    <source>
        <dbReference type="ARBA" id="ARBA00022553"/>
    </source>
</evidence>
<organism evidence="25 26">
    <name type="scientific">Acyrthosiphon pisum</name>
    <name type="common">Pea aphid</name>
    <dbReference type="NCBI Taxonomy" id="7029"/>
    <lineage>
        <taxon>Eukaryota</taxon>
        <taxon>Metazoa</taxon>
        <taxon>Ecdysozoa</taxon>
        <taxon>Arthropoda</taxon>
        <taxon>Hexapoda</taxon>
        <taxon>Insecta</taxon>
        <taxon>Pterygota</taxon>
        <taxon>Neoptera</taxon>
        <taxon>Paraneoptera</taxon>
        <taxon>Hemiptera</taxon>
        <taxon>Sternorrhyncha</taxon>
        <taxon>Aphidomorpha</taxon>
        <taxon>Aphidoidea</taxon>
        <taxon>Aphididae</taxon>
        <taxon>Macrosiphini</taxon>
        <taxon>Acyrthosiphon</taxon>
    </lineage>
</organism>
<keyword evidence="14 18" id="KW-0103">Bromodomain</keyword>
<feature type="region of interest" description="Disordered" evidence="19">
    <location>
        <begin position="1"/>
        <end position="20"/>
    </location>
</feature>
<dbReference type="PROSITE" id="PS50014">
    <property type="entry name" value="BROMODOMAIN_2"/>
    <property type="match status" value="1"/>
</dbReference>
<evidence type="ECO:0000256" key="7">
    <source>
        <dbReference type="ARBA" id="ARBA00022691"/>
    </source>
</evidence>
<dbReference type="EnsemblMetazoa" id="XM_016803736.2">
    <property type="protein sequence ID" value="XP_016659225.1"/>
    <property type="gene ID" value="LOC100165448"/>
</dbReference>
<feature type="compositionally biased region" description="Basic and acidic residues" evidence="19">
    <location>
        <begin position="543"/>
        <end position="556"/>
    </location>
</feature>
<evidence type="ECO:0000256" key="18">
    <source>
        <dbReference type="PROSITE-ProRule" id="PRU00035"/>
    </source>
</evidence>
<dbReference type="PROSITE" id="PS50280">
    <property type="entry name" value="SET"/>
    <property type="match status" value="1"/>
</dbReference>
<protein>
    <recommendedName>
        <fullName evidence="27">Histone-lysine N-methyltransferase ASH1L</fullName>
    </recommendedName>
</protein>
<evidence type="ECO:0000259" key="24">
    <source>
        <dbReference type="PROSITE" id="PS51215"/>
    </source>
</evidence>
<dbReference type="GO" id="GO:0032259">
    <property type="term" value="P:methylation"/>
    <property type="evidence" value="ECO:0007669"/>
    <property type="project" value="UniProtKB-KW"/>
</dbReference>
<dbReference type="FunFam" id="3.30.40.10:FF:000113">
    <property type="entry name" value="Histone-lysine N-methyltransferase"/>
    <property type="match status" value="1"/>
</dbReference>
<dbReference type="InterPro" id="IPR011011">
    <property type="entry name" value="Znf_FYVE_PHD"/>
</dbReference>
<feature type="compositionally biased region" description="Basic residues" evidence="19">
    <location>
        <begin position="381"/>
        <end position="400"/>
    </location>
</feature>
<evidence type="ECO:0000256" key="8">
    <source>
        <dbReference type="ARBA" id="ARBA00022723"/>
    </source>
</evidence>
<feature type="region of interest" description="Disordered" evidence="19">
    <location>
        <begin position="225"/>
        <end position="245"/>
    </location>
</feature>
<feature type="region of interest" description="Disordered" evidence="19">
    <location>
        <begin position="427"/>
        <end position="569"/>
    </location>
</feature>
<dbReference type="GO" id="GO:0006355">
    <property type="term" value="P:regulation of DNA-templated transcription"/>
    <property type="evidence" value="ECO:0007669"/>
    <property type="project" value="TreeGrafter"/>
</dbReference>
<dbReference type="SMART" id="SM00317">
    <property type="entry name" value="SET"/>
    <property type="match status" value="1"/>
</dbReference>
<dbReference type="Gene3D" id="2.30.30.490">
    <property type="match status" value="1"/>
</dbReference>
<keyword evidence="12" id="KW-0156">Chromatin regulator</keyword>
<evidence type="ECO:0000256" key="16">
    <source>
        <dbReference type="ARBA" id="ARBA00023163"/>
    </source>
</evidence>
<evidence type="ECO:0000313" key="26">
    <source>
        <dbReference type="Proteomes" id="UP000007819"/>
    </source>
</evidence>
<dbReference type="Gene3D" id="2.170.270.10">
    <property type="entry name" value="SET domain"/>
    <property type="match status" value="1"/>
</dbReference>
<dbReference type="EnsemblMetazoa" id="XM_008184016.3">
    <property type="protein sequence ID" value="XP_008182238.1"/>
    <property type="gene ID" value="LOC100165448"/>
</dbReference>
<dbReference type="InterPro" id="IPR046341">
    <property type="entry name" value="SET_dom_sf"/>
</dbReference>
<dbReference type="Pfam" id="PF00856">
    <property type="entry name" value="SET"/>
    <property type="match status" value="1"/>
</dbReference>
<dbReference type="PROSITE" id="PS51038">
    <property type="entry name" value="BAH"/>
    <property type="match status" value="1"/>
</dbReference>
<dbReference type="InterPro" id="IPR001965">
    <property type="entry name" value="Znf_PHD"/>
</dbReference>
<evidence type="ECO:0000256" key="2">
    <source>
        <dbReference type="ARBA" id="ARBA00004286"/>
    </source>
</evidence>
<keyword evidence="6" id="KW-0808">Transferase</keyword>
<dbReference type="SUPFAM" id="SSF57903">
    <property type="entry name" value="FYVE/PHD zinc finger"/>
    <property type="match status" value="1"/>
</dbReference>
<dbReference type="InterPro" id="IPR003616">
    <property type="entry name" value="Post-SET_dom"/>
</dbReference>
<feature type="compositionally biased region" description="Basic and acidic residues" evidence="19">
    <location>
        <begin position="173"/>
        <end position="186"/>
    </location>
</feature>
<dbReference type="CDD" id="cd15548">
    <property type="entry name" value="PHD_ASH1L"/>
    <property type="match status" value="1"/>
</dbReference>
<feature type="compositionally biased region" description="Polar residues" evidence="19">
    <location>
        <begin position="950"/>
        <end position="959"/>
    </location>
</feature>
<evidence type="ECO:0000259" key="21">
    <source>
        <dbReference type="PROSITE" id="PS50280"/>
    </source>
</evidence>
<feature type="domain" description="SET" evidence="21">
    <location>
        <begin position="781"/>
        <end position="897"/>
    </location>
</feature>
<feature type="compositionally biased region" description="Polar residues" evidence="19">
    <location>
        <begin position="63"/>
        <end position="75"/>
    </location>
</feature>
<evidence type="ECO:0000256" key="19">
    <source>
        <dbReference type="SAM" id="MobiDB-lite"/>
    </source>
</evidence>
<dbReference type="InterPro" id="IPR043319">
    <property type="entry name" value="PHD_ASH1L"/>
</dbReference>
<feature type="region of interest" description="Disordered" evidence="19">
    <location>
        <begin position="595"/>
        <end position="625"/>
    </location>
</feature>
<dbReference type="GO" id="GO:0003677">
    <property type="term" value="F:DNA binding"/>
    <property type="evidence" value="ECO:0007669"/>
    <property type="project" value="InterPro"/>
</dbReference>
<keyword evidence="13" id="KW-0805">Transcription regulation</keyword>
<dbReference type="SUPFAM" id="SSF47370">
    <property type="entry name" value="Bromodomain"/>
    <property type="match status" value="1"/>
</dbReference>
<dbReference type="SMART" id="SM00384">
    <property type="entry name" value="AT_hook"/>
    <property type="match status" value="2"/>
</dbReference>